<keyword evidence="1" id="KW-0472">Membrane</keyword>
<dbReference type="STRING" id="1349767.GJA_1703"/>
<name>W0V392_9BURK</name>
<evidence type="ECO:0000259" key="2">
    <source>
        <dbReference type="Pfam" id="PF08805"/>
    </source>
</evidence>
<dbReference type="SUPFAM" id="SSF54523">
    <property type="entry name" value="Pili subunits"/>
    <property type="match status" value="1"/>
</dbReference>
<feature type="domain" description="Type 4 secretion system PilS N-terminal" evidence="2">
    <location>
        <begin position="50"/>
        <end position="177"/>
    </location>
</feature>
<dbReference type="Proteomes" id="UP000027604">
    <property type="component" value="Chromosome I"/>
</dbReference>
<dbReference type="InterPro" id="IPR045584">
    <property type="entry name" value="Pilin-like"/>
</dbReference>
<dbReference type="HOGENOM" id="CLU_125851_0_0_4"/>
<dbReference type="OrthoDB" id="6464241at2"/>
<organism evidence="3 4">
    <name type="scientific">Janthinobacterium agaricidamnosum NBRC 102515 = DSM 9628</name>
    <dbReference type="NCBI Taxonomy" id="1349767"/>
    <lineage>
        <taxon>Bacteria</taxon>
        <taxon>Pseudomonadati</taxon>
        <taxon>Pseudomonadota</taxon>
        <taxon>Betaproteobacteria</taxon>
        <taxon>Burkholderiales</taxon>
        <taxon>Oxalobacteraceae</taxon>
        <taxon>Janthinobacterium</taxon>
    </lineage>
</organism>
<keyword evidence="1" id="KW-1133">Transmembrane helix</keyword>
<dbReference type="EMBL" id="HG322949">
    <property type="protein sequence ID" value="CDG82341.1"/>
    <property type="molecule type" value="Genomic_DNA"/>
</dbReference>
<keyword evidence="4" id="KW-1185">Reference proteome</keyword>
<sequence length="178" mass="17983">MKRTNTMNQLPSPLFRQQGASLLEGIAYLGIAALVILGAVSLLNGAFSSAQSNRSAEELISVRTAVKKLYMASGYGTGSLNAQLVTARVLPNGLTQNGATITNSFGGPVTITGATSNFTVAYGQVPQDVCISTVTGASGWSTISSTGGGAPVSTFPVTATDAGKVCAAANNDLTFTAS</sequence>
<dbReference type="RefSeq" id="WP_038490766.1">
    <property type="nucleotide sequence ID" value="NZ_BCTH01000007.1"/>
</dbReference>
<reference evidence="3 4" key="1">
    <citation type="journal article" date="2015" name="Genome Announc.">
        <title>Genome Sequence of Mushroom Soft-Rot Pathogen Janthinobacterium agaricidamnosum.</title>
        <authorList>
            <person name="Graupner K."/>
            <person name="Lackner G."/>
            <person name="Hertweck C."/>
        </authorList>
    </citation>
    <scope>NUCLEOTIDE SEQUENCE [LARGE SCALE GENOMIC DNA]</scope>
    <source>
        <strain evidence="4">NBRC 102515 / DSM 9628</strain>
    </source>
</reference>
<dbReference type="Pfam" id="PF08805">
    <property type="entry name" value="PilS"/>
    <property type="match status" value="1"/>
</dbReference>
<accession>W0V392</accession>
<protein>
    <submittedName>
        <fullName evidence="3">PilS N terminal family protein</fullName>
    </submittedName>
</protein>
<dbReference type="InterPro" id="IPR014911">
    <property type="entry name" value="PilS_N"/>
</dbReference>
<proteinExistence type="predicted"/>
<dbReference type="AlphaFoldDB" id="W0V392"/>
<dbReference type="eggNOG" id="COG2165">
    <property type="taxonomic scope" value="Bacteria"/>
</dbReference>
<evidence type="ECO:0000256" key="1">
    <source>
        <dbReference type="SAM" id="Phobius"/>
    </source>
</evidence>
<dbReference type="Gene3D" id="3.30.1690.10">
    <property type="entry name" value="TcpA-like pilin"/>
    <property type="match status" value="1"/>
</dbReference>
<dbReference type="PATRIC" id="fig|1349767.4.peg.3380"/>
<evidence type="ECO:0000313" key="3">
    <source>
        <dbReference type="EMBL" id="CDG82341.1"/>
    </source>
</evidence>
<keyword evidence="1" id="KW-0812">Transmembrane</keyword>
<feature type="transmembrane region" description="Helical" evidence="1">
    <location>
        <begin position="21"/>
        <end position="43"/>
    </location>
</feature>
<gene>
    <name evidence="3" type="ORF">GJA_1703</name>
</gene>
<dbReference type="KEGG" id="jag:GJA_1703"/>
<evidence type="ECO:0000313" key="4">
    <source>
        <dbReference type="Proteomes" id="UP000027604"/>
    </source>
</evidence>